<dbReference type="RefSeq" id="WP_251946343.1">
    <property type="nucleotide sequence ID" value="NZ_JAMRYM010000058.1"/>
</dbReference>
<accession>A0A9X2DYA4</accession>
<gene>
    <name evidence="2" type="ORF">NB037_12860</name>
</gene>
<sequence length="47" mass="5496">MTEQTTEHDDSAGTHGYISDEDQYLRRLRRIEGQAADRRTWSRTSPT</sequence>
<name>A0A9X2DYA4_9MICO</name>
<dbReference type="AlphaFoldDB" id="A0A9X2DYA4"/>
<comment type="caution">
    <text evidence="2">The sequence shown here is derived from an EMBL/GenBank/DDBJ whole genome shotgun (WGS) entry which is preliminary data.</text>
</comment>
<proteinExistence type="predicted"/>
<evidence type="ECO:0000313" key="3">
    <source>
        <dbReference type="Proteomes" id="UP001155240"/>
    </source>
</evidence>
<feature type="region of interest" description="Disordered" evidence="1">
    <location>
        <begin position="1"/>
        <end position="22"/>
    </location>
</feature>
<dbReference type="EMBL" id="JAMRYM010000058">
    <property type="protein sequence ID" value="MCM6763310.1"/>
    <property type="molecule type" value="Genomic_DNA"/>
</dbReference>
<evidence type="ECO:0000313" key="2">
    <source>
        <dbReference type="EMBL" id="MCM6763310.1"/>
    </source>
</evidence>
<reference evidence="2" key="1">
    <citation type="submission" date="2022-06" db="EMBL/GenBank/DDBJ databases">
        <title>Whole genome shotgun sequencing (WGS) of Rathayibacter sp. ZW T2_19, isolated from stored onions (Allium cepa).</title>
        <authorList>
            <person name="Stoll D.A."/>
            <person name="Huch M."/>
        </authorList>
    </citation>
    <scope>NUCLEOTIDE SEQUENCE</scope>
    <source>
        <strain evidence="2">ZW T2_19</strain>
    </source>
</reference>
<organism evidence="2 3">
    <name type="scientific">Rathayibacter rubneri</name>
    <dbReference type="NCBI Taxonomy" id="2950106"/>
    <lineage>
        <taxon>Bacteria</taxon>
        <taxon>Bacillati</taxon>
        <taxon>Actinomycetota</taxon>
        <taxon>Actinomycetes</taxon>
        <taxon>Micrococcales</taxon>
        <taxon>Microbacteriaceae</taxon>
        <taxon>Rathayibacter</taxon>
    </lineage>
</organism>
<evidence type="ECO:0000256" key="1">
    <source>
        <dbReference type="SAM" id="MobiDB-lite"/>
    </source>
</evidence>
<dbReference type="Proteomes" id="UP001155240">
    <property type="component" value="Unassembled WGS sequence"/>
</dbReference>
<keyword evidence="3" id="KW-1185">Reference proteome</keyword>
<protein>
    <submittedName>
        <fullName evidence="2">Uncharacterized protein</fullName>
    </submittedName>
</protein>
<feature type="compositionally biased region" description="Basic and acidic residues" evidence="1">
    <location>
        <begin position="1"/>
        <end position="12"/>
    </location>
</feature>